<proteinExistence type="predicted"/>
<feature type="region of interest" description="Disordered" evidence="1">
    <location>
        <begin position="48"/>
        <end position="77"/>
    </location>
</feature>
<evidence type="ECO:0000256" key="1">
    <source>
        <dbReference type="SAM" id="MobiDB-lite"/>
    </source>
</evidence>
<dbReference type="AlphaFoldDB" id="A0A6G4U2V3"/>
<reference evidence="3 4" key="1">
    <citation type="submission" date="2020-02" db="EMBL/GenBank/DDBJ databases">
        <title>Whole-genome analyses of novel actinobacteria.</title>
        <authorList>
            <person name="Sahin N."/>
        </authorList>
    </citation>
    <scope>NUCLEOTIDE SEQUENCE [LARGE SCALE GENOMIC DNA]</scope>
    <source>
        <strain evidence="3 4">A7024</strain>
    </source>
</reference>
<keyword evidence="4" id="KW-1185">Reference proteome</keyword>
<feature type="compositionally biased region" description="Pro residues" evidence="1">
    <location>
        <begin position="439"/>
        <end position="465"/>
    </location>
</feature>
<dbReference type="Proteomes" id="UP000481583">
    <property type="component" value="Unassembled WGS sequence"/>
</dbReference>
<sequence length="562" mass="56679">MSDQPDIAGPDAEGAGGRTKARFSPFAAAAVAAAVLLTGGGVAYVAGTAGSSGSSAGDGAAKDGDPPPLELDGYGEGAGSVSGAAAIKAAGQLPDGPDEAAVRTAGGSVSRESVARLAKALGVAGKPRQEGGSWLVGTARDGQGPLLRVGVEGPGLWSYERYRAGGDVPCDLPRPVKPGADSPDSSGDTPRAHAICLDAGTKSGGGSSGSGSGASSGTAVGGASTDIAPADPGGDPVSPKAARKALTPVLAAAGQQDAKVDKTAIAYGSMRKLNAQPQVAGLPTYGWETSVMVGPDGKPTSAYGRLSPLDKGHTYPVVSAAKTLEELNKVRGAVAKGTPEEKLRSAPACASAEPDAEGKRSGRAQVCPQPPTELEAPKARSAVFGLSAQSVAGEQVLVPSWIYTMDAQKPAAREPASRLAFPAVDPEFIEYRKAQPPSAAEPPATPEPSRPVPEPSRPEPAPKPTQEPGTPGKARTTMNIESYAISGRTLTVRFWGGVCSDYSATADESGGAVTVRVTGVEKKPGQICVKVAKLFEEKVTLDESLGDRKVVDAADRKAVARK</sequence>
<feature type="region of interest" description="Disordered" evidence="1">
    <location>
        <begin position="123"/>
        <end position="242"/>
    </location>
</feature>
<evidence type="ECO:0000256" key="2">
    <source>
        <dbReference type="SAM" id="Phobius"/>
    </source>
</evidence>
<name>A0A6G4U2V3_9ACTN</name>
<dbReference type="EMBL" id="JAAKZV010000095">
    <property type="protein sequence ID" value="NGN66413.1"/>
    <property type="molecule type" value="Genomic_DNA"/>
</dbReference>
<comment type="caution">
    <text evidence="3">The sequence shown here is derived from an EMBL/GenBank/DDBJ whole genome shotgun (WGS) entry which is preliminary data.</text>
</comment>
<keyword evidence="2" id="KW-0812">Transmembrane</keyword>
<feature type="region of interest" description="Disordered" evidence="1">
    <location>
        <begin position="336"/>
        <end position="374"/>
    </location>
</feature>
<evidence type="ECO:0000313" key="3">
    <source>
        <dbReference type="EMBL" id="NGN66413.1"/>
    </source>
</evidence>
<protein>
    <recommendedName>
        <fullName evidence="5">Large membrane protein</fullName>
    </recommendedName>
</protein>
<feature type="compositionally biased region" description="Low complexity" evidence="1">
    <location>
        <begin position="48"/>
        <end position="59"/>
    </location>
</feature>
<organism evidence="3 4">
    <name type="scientific">Streptomyces coryli</name>
    <dbReference type="NCBI Taxonomy" id="1128680"/>
    <lineage>
        <taxon>Bacteria</taxon>
        <taxon>Bacillati</taxon>
        <taxon>Actinomycetota</taxon>
        <taxon>Actinomycetes</taxon>
        <taxon>Kitasatosporales</taxon>
        <taxon>Streptomycetaceae</taxon>
        <taxon>Streptomyces</taxon>
    </lineage>
</organism>
<evidence type="ECO:0008006" key="5">
    <source>
        <dbReference type="Google" id="ProtNLM"/>
    </source>
</evidence>
<keyword evidence="2" id="KW-1133">Transmembrane helix</keyword>
<feature type="compositionally biased region" description="Low complexity" evidence="1">
    <location>
        <begin position="215"/>
        <end position="225"/>
    </location>
</feature>
<keyword evidence="2" id="KW-0472">Membrane</keyword>
<evidence type="ECO:0000313" key="4">
    <source>
        <dbReference type="Proteomes" id="UP000481583"/>
    </source>
</evidence>
<accession>A0A6G4U2V3</accession>
<feature type="region of interest" description="Disordered" evidence="1">
    <location>
        <begin position="434"/>
        <end position="477"/>
    </location>
</feature>
<feature type="transmembrane region" description="Helical" evidence="2">
    <location>
        <begin position="26"/>
        <end position="46"/>
    </location>
</feature>
<dbReference type="RefSeq" id="WP_165239729.1">
    <property type="nucleotide sequence ID" value="NZ_JAAKZV010000095.1"/>
</dbReference>
<feature type="compositionally biased region" description="Gly residues" evidence="1">
    <location>
        <begin position="202"/>
        <end position="214"/>
    </location>
</feature>
<gene>
    <name evidence="3" type="ORF">G5C51_21245</name>
</gene>